<dbReference type="SUPFAM" id="SSF55120">
    <property type="entry name" value="Pseudouridine synthase"/>
    <property type="match status" value="1"/>
</dbReference>
<dbReference type="GO" id="GO:0003723">
    <property type="term" value="F:RNA binding"/>
    <property type="evidence" value="ECO:0007669"/>
    <property type="project" value="InterPro"/>
</dbReference>
<organism evidence="11 12">
    <name type="scientific">Hesseltinella vesiculosa</name>
    <dbReference type="NCBI Taxonomy" id="101127"/>
    <lineage>
        <taxon>Eukaryota</taxon>
        <taxon>Fungi</taxon>
        <taxon>Fungi incertae sedis</taxon>
        <taxon>Mucoromycota</taxon>
        <taxon>Mucoromycotina</taxon>
        <taxon>Mucoromycetes</taxon>
        <taxon>Mucorales</taxon>
        <taxon>Cunninghamellaceae</taxon>
        <taxon>Hesseltinella</taxon>
    </lineage>
</organism>
<feature type="compositionally biased region" description="Basic and acidic residues" evidence="8">
    <location>
        <begin position="429"/>
        <end position="447"/>
    </location>
</feature>
<dbReference type="Gene3D" id="3.30.2350.10">
    <property type="entry name" value="Pseudouridine synthase"/>
    <property type="match status" value="1"/>
</dbReference>
<dbReference type="STRING" id="101127.A0A1X2G5R1"/>
<keyword evidence="6" id="KW-0413">Isomerase</keyword>
<comment type="catalytic activity">
    <reaction evidence="3">
        <text>uridine in 5S rRNA = pseudouridine in 5S rRNA</text>
        <dbReference type="Rhea" id="RHEA:47036"/>
        <dbReference type="Rhea" id="RHEA-COMP:11730"/>
        <dbReference type="Rhea" id="RHEA-COMP:11731"/>
        <dbReference type="ChEBI" id="CHEBI:65314"/>
        <dbReference type="ChEBI" id="CHEBI:65315"/>
    </reaction>
</comment>
<evidence type="ECO:0000313" key="11">
    <source>
        <dbReference type="EMBL" id="ORX45720.1"/>
    </source>
</evidence>
<comment type="caution">
    <text evidence="11">The sequence shown here is derived from an EMBL/GenBank/DDBJ whole genome shotgun (WGS) entry which is preliminary data.</text>
</comment>
<evidence type="ECO:0000256" key="8">
    <source>
        <dbReference type="SAM" id="MobiDB-lite"/>
    </source>
</evidence>
<dbReference type="Pfam" id="PF01472">
    <property type="entry name" value="PUA"/>
    <property type="match status" value="1"/>
</dbReference>
<dbReference type="OrthoDB" id="10250002at2759"/>
<dbReference type="GO" id="GO:1990481">
    <property type="term" value="P:mRNA pseudouridine synthesis"/>
    <property type="evidence" value="ECO:0007669"/>
    <property type="project" value="EnsemblFungi"/>
</dbReference>
<dbReference type="PANTHER" id="PTHR23127:SF0">
    <property type="entry name" value="H_ACA RIBONUCLEOPROTEIN COMPLEX SUBUNIT DKC1"/>
    <property type="match status" value="1"/>
</dbReference>
<dbReference type="GO" id="GO:0000495">
    <property type="term" value="P:box H/ACA sno(s)RNA 3'-end processing"/>
    <property type="evidence" value="ECO:0007669"/>
    <property type="project" value="EnsemblFungi"/>
</dbReference>
<comment type="similarity">
    <text evidence="4">Belongs to the pseudouridine synthase TruB family.</text>
</comment>
<dbReference type="Pfam" id="PF08068">
    <property type="entry name" value="DKCLD"/>
    <property type="match status" value="1"/>
</dbReference>
<dbReference type="PROSITE" id="PS50890">
    <property type="entry name" value="PUA"/>
    <property type="match status" value="1"/>
</dbReference>
<feature type="compositionally biased region" description="Basic residues" evidence="8">
    <location>
        <begin position="448"/>
        <end position="466"/>
    </location>
</feature>
<feature type="region of interest" description="Disordered" evidence="8">
    <location>
        <begin position="429"/>
        <end position="466"/>
    </location>
</feature>
<dbReference type="GO" id="GO:0031429">
    <property type="term" value="C:box H/ACA snoRNP complex"/>
    <property type="evidence" value="ECO:0007669"/>
    <property type="project" value="EnsemblFungi"/>
</dbReference>
<keyword evidence="12" id="KW-1185">Reference proteome</keyword>
<evidence type="ECO:0000256" key="1">
    <source>
        <dbReference type="ARBA" id="ARBA00001166"/>
    </source>
</evidence>
<feature type="domain" description="Dyskerin-like" evidence="10">
    <location>
        <begin position="17"/>
        <end position="75"/>
    </location>
</feature>
<sequence>MSDDSVIKPSAITPAIDTSSWPLLLKNYDQLNVRTGHYTPIPSGSSPLKRPLDEYLRYGVINLDKPANPSSHEVVAWVRRILRVEKTGHSGTLDPKVTGCLIVCIDRATRLVKSQQGAGKEYVCILRLHDALDNEKKMSQAIETLTGALFQRPPLISAVKRQLRVRTIHESKLFEFDNERHLAVFWASCEAGTYMRTLCVHLGLLLGVGGHMQELRRVRSGDMSENDDIVTMHDVLDAQWVYDNNKDENYLRRIIRPLETLLTGYKRIVVKDSAVNAVCYGAKLMIPGLLRYESGVEINEEVVLMTTKGEAIALAYAQMTTAVMATCDHGVVAKVKRVIMERDTYPRRWGLGPVALAKKKLKTEGKLDKYGRVTDDTPQVWKSAYVDYCNNPTGQQVDPQFNVKASEIVAAAGVAPKITAVGVAAVDAQKDAGVKRPAAEAEDAKESKKSKKEKKEKKEKKKKSKD</sequence>
<dbReference type="GO" id="GO:0000454">
    <property type="term" value="P:snoRNA guided rRNA pseudouridine synthesis"/>
    <property type="evidence" value="ECO:0007669"/>
    <property type="project" value="EnsemblFungi"/>
</dbReference>
<dbReference type="InterPro" id="IPR012960">
    <property type="entry name" value="Dyskerin-like"/>
</dbReference>
<dbReference type="FunFam" id="3.30.2350.10:FF:000001">
    <property type="entry name" value="H/ACA ribonucleoprotein complex subunit CBF5"/>
    <property type="match status" value="1"/>
</dbReference>
<dbReference type="NCBIfam" id="NF003280">
    <property type="entry name" value="PRK04270.1"/>
    <property type="match status" value="1"/>
</dbReference>
<dbReference type="GO" id="GO:0031120">
    <property type="term" value="P:snRNA pseudouridine synthesis"/>
    <property type="evidence" value="ECO:0007669"/>
    <property type="project" value="EnsemblFungi"/>
</dbReference>
<name>A0A1X2G5R1_9FUNG</name>
<evidence type="ECO:0000256" key="3">
    <source>
        <dbReference type="ARBA" id="ARBA00001896"/>
    </source>
</evidence>
<dbReference type="Proteomes" id="UP000242146">
    <property type="component" value="Unassembled WGS sequence"/>
</dbReference>
<comment type="catalytic activity">
    <reaction evidence="1">
        <text>a uridine in mRNA = a pseudouridine in mRNA</text>
        <dbReference type="Rhea" id="RHEA:56644"/>
        <dbReference type="Rhea" id="RHEA-COMP:14658"/>
        <dbReference type="Rhea" id="RHEA-COMP:14659"/>
        <dbReference type="ChEBI" id="CHEBI:65314"/>
        <dbReference type="ChEBI" id="CHEBI:65315"/>
    </reaction>
</comment>
<dbReference type="InterPro" id="IPR015947">
    <property type="entry name" value="PUA-like_sf"/>
</dbReference>
<dbReference type="SMART" id="SM01136">
    <property type="entry name" value="DKCLD"/>
    <property type="match status" value="1"/>
</dbReference>
<dbReference type="InterPro" id="IPR036974">
    <property type="entry name" value="PUA_sf"/>
</dbReference>
<protein>
    <recommendedName>
        <fullName evidence="5">H/ACA ribonucleoprotein complex subunit CBF5</fullName>
    </recommendedName>
    <alternativeName>
        <fullName evidence="7">H/ACA ribonucleoprotein complex subunit cbf5</fullName>
    </alternativeName>
</protein>
<dbReference type="NCBIfam" id="TIGR00425">
    <property type="entry name" value="CBF5"/>
    <property type="match status" value="1"/>
</dbReference>
<dbReference type="CDD" id="cd21148">
    <property type="entry name" value="PUA_Cbf5"/>
    <property type="match status" value="1"/>
</dbReference>
<dbReference type="AlphaFoldDB" id="A0A1X2G5R1"/>
<evidence type="ECO:0000256" key="2">
    <source>
        <dbReference type="ARBA" id="ARBA00001832"/>
    </source>
</evidence>
<dbReference type="PANTHER" id="PTHR23127">
    <property type="entry name" value="CENTROMERE/MICROTUBULE BINDING PROTEIN CBF5"/>
    <property type="match status" value="1"/>
</dbReference>
<evidence type="ECO:0000259" key="9">
    <source>
        <dbReference type="SMART" id="SM00359"/>
    </source>
</evidence>
<dbReference type="InterPro" id="IPR032819">
    <property type="entry name" value="TruB_C"/>
</dbReference>
<dbReference type="Pfam" id="PF16198">
    <property type="entry name" value="TruB_C_2"/>
    <property type="match status" value="1"/>
</dbReference>
<reference evidence="11 12" key="1">
    <citation type="submission" date="2016-07" db="EMBL/GenBank/DDBJ databases">
        <title>Pervasive Adenine N6-methylation of Active Genes in Fungi.</title>
        <authorList>
            <consortium name="DOE Joint Genome Institute"/>
            <person name="Mondo S.J."/>
            <person name="Dannebaum R.O."/>
            <person name="Kuo R.C."/>
            <person name="Labutti K."/>
            <person name="Haridas S."/>
            <person name="Kuo A."/>
            <person name="Salamov A."/>
            <person name="Ahrendt S.R."/>
            <person name="Lipzen A."/>
            <person name="Sullivan W."/>
            <person name="Andreopoulos W.B."/>
            <person name="Clum A."/>
            <person name="Lindquist E."/>
            <person name="Daum C."/>
            <person name="Ramamoorthy G.K."/>
            <person name="Gryganskyi A."/>
            <person name="Culley D."/>
            <person name="Magnuson J.K."/>
            <person name="James T.Y."/>
            <person name="O'Malley M.A."/>
            <person name="Stajich J.E."/>
            <person name="Spatafora J.W."/>
            <person name="Visel A."/>
            <person name="Grigoriev I.V."/>
        </authorList>
    </citation>
    <scope>NUCLEOTIDE SEQUENCE [LARGE SCALE GENOMIC DNA]</scope>
    <source>
        <strain evidence="11 12">NRRL 3301</strain>
    </source>
</reference>
<accession>A0A1X2G5R1</accession>
<feature type="domain" description="PUA" evidence="9">
    <location>
        <begin position="266"/>
        <end position="340"/>
    </location>
</feature>
<proteinExistence type="inferred from homology"/>
<dbReference type="Gene3D" id="2.30.130.10">
    <property type="entry name" value="PUA domain"/>
    <property type="match status" value="1"/>
</dbReference>
<dbReference type="Pfam" id="PF01509">
    <property type="entry name" value="TruB_N"/>
    <property type="match status" value="1"/>
</dbReference>
<gene>
    <name evidence="11" type="ORF">DM01DRAFT_1311699</name>
</gene>
<dbReference type="InterPro" id="IPR004802">
    <property type="entry name" value="tRNA_PsdUridine_synth_B_fam"/>
</dbReference>
<dbReference type="InterPro" id="IPR002478">
    <property type="entry name" value="PUA"/>
</dbReference>
<evidence type="ECO:0000256" key="7">
    <source>
        <dbReference type="ARBA" id="ARBA00072225"/>
    </source>
</evidence>
<dbReference type="InterPro" id="IPR002501">
    <property type="entry name" value="PsdUridine_synth_N"/>
</dbReference>
<evidence type="ECO:0000256" key="4">
    <source>
        <dbReference type="ARBA" id="ARBA00008999"/>
    </source>
</evidence>
<dbReference type="SUPFAM" id="SSF88697">
    <property type="entry name" value="PUA domain-like"/>
    <property type="match status" value="1"/>
</dbReference>
<dbReference type="SMART" id="SM00359">
    <property type="entry name" value="PUA"/>
    <property type="match status" value="1"/>
</dbReference>
<evidence type="ECO:0000259" key="10">
    <source>
        <dbReference type="SMART" id="SM01136"/>
    </source>
</evidence>
<evidence type="ECO:0000256" key="6">
    <source>
        <dbReference type="ARBA" id="ARBA00023235"/>
    </source>
</evidence>
<dbReference type="CDD" id="cd02572">
    <property type="entry name" value="PseudoU_synth_hDyskerin"/>
    <property type="match status" value="1"/>
</dbReference>
<evidence type="ECO:0000313" key="12">
    <source>
        <dbReference type="Proteomes" id="UP000242146"/>
    </source>
</evidence>
<dbReference type="GO" id="GO:0009982">
    <property type="term" value="F:pseudouridine synthase activity"/>
    <property type="evidence" value="ECO:0007669"/>
    <property type="project" value="EnsemblFungi"/>
</dbReference>
<evidence type="ECO:0000256" key="5">
    <source>
        <dbReference type="ARBA" id="ARBA00019272"/>
    </source>
</evidence>
<comment type="catalytic activity">
    <reaction evidence="2">
        <text>uridine in snRNA = pseudouridine in snRNA</text>
        <dbReference type="Rhea" id="RHEA:51124"/>
        <dbReference type="Rhea" id="RHEA-COMP:12891"/>
        <dbReference type="Rhea" id="RHEA-COMP:12892"/>
        <dbReference type="ChEBI" id="CHEBI:65314"/>
        <dbReference type="ChEBI" id="CHEBI:65315"/>
    </reaction>
</comment>
<dbReference type="EMBL" id="MCGT01000041">
    <property type="protein sequence ID" value="ORX45720.1"/>
    <property type="molecule type" value="Genomic_DNA"/>
</dbReference>
<dbReference type="InterPro" id="IPR020103">
    <property type="entry name" value="PsdUridine_synth_cat_dom_sf"/>
</dbReference>